<organism evidence="10 11">
    <name type="scientific">Oxalicibacterium solurbis</name>
    <dbReference type="NCBI Taxonomy" id="69280"/>
    <lineage>
        <taxon>Bacteria</taxon>
        <taxon>Pseudomonadati</taxon>
        <taxon>Pseudomonadota</taxon>
        <taxon>Betaproteobacteria</taxon>
        <taxon>Burkholderiales</taxon>
        <taxon>Oxalobacteraceae</taxon>
        <taxon>Oxalicibacterium</taxon>
    </lineage>
</organism>
<dbReference type="EMBL" id="BMDP01000002">
    <property type="protein sequence ID" value="GGI54389.1"/>
    <property type="molecule type" value="Genomic_DNA"/>
</dbReference>
<comment type="pathway">
    <text evidence="1 8 9">Carbohydrate degradation; glycolysis; D-glyceraldehyde 3-phosphate and glycerone phosphate from D-glucose: step 2/4.</text>
</comment>
<dbReference type="Gene3D" id="3.40.50.10490">
    <property type="entry name" value="Glucose-6-phosphate isomerase like protein, domain 1"/>
    <property type="match status" value="2"/>
</dbReference>
<reference evidence="10" key="2">
    <citation type="submission" date="2020-09" db="EMBL/GenBank/DDBJ databases">
        <authorList>
            <person name="Sun Q."/>
            <person name="Sedlacek I."/>
        </authorList>
    </citation>
    <scope>NUCLEOTIDE SEQUENCE</scope>
    <source>
        <strain evidence="10">CCM 7664</strain>
    </source>
</reference>
<evidence type="ECO:0000313" key="10">
    <source>
        <dbReference type="EMBL" id="GGI54389.1"/>
    </source>
</evidence>
<dbReference type="InterPro" id="IPR046348">
    <property type="entry name" value="SIS_dom_sf"/>
</dbReference>
<dbReference type="Gene3D" id="1.10.1390.10">
    <property type="match status" value="1"/>
</dbReference>
<dbReference type="NCBIfam" id="NF001211">
    <property type="entry name" value="PRK00179.1"/>
    <property type="match status" value="1"/>
</dbReference>
<dbReference type="PANTHER" id="PTHR11469">
    <property type="entry name" value="GLUCOSE-6-PHOSPHATE ISOMERASE"/>
    <property type="match status" value="1"/>
</dbReference>
<dbReference type="PANTHER" id="PTHR11469:SF1">
    <property type="entry name" value="GLUCOSE-6-PHOSPHATE ISOMERASE"/>
    <property type="match status" value="1"/>
</dbReference>
<keyword evidence="11" id="KW-1185">Reference proteome</keyword>
<dbReference type="SUPFAM" id="SSF53697">
    <property type="entry name" value="SIS domain"/>
    <property type="match status" value="1"/>
</dbReference>
<dbReference type="InterPro" id="IPR035476">
    <property type="entry name" value="SIS_PGI_1"/>
</dbReference>
<dbReference type="GO" id="GO:0006094">
    <property type="term" value="P:gluconeogenesis"/>
    <property type="evidence" value="ECO:0007669"/>
    <property type="project" value="UniProtKB-UniRule"/>
</dbReference>
<feature type="active site" evidence="8">
    <location>
        <position position="512"/>
    </location>
</feature>
<dbReference type="FunFam" id="1.10.1390.10:FF:000001">
    <property type="entry name" value="Glucose-6-phosphate isomerase"/>
    <property type="match status" value="1"/>
</dbReference>
<proteinExistence type="inferred from homology"/>
<comment type="function">
    <text evidence="8">Catalyzes the reversible isomerization of glucose-6-phosphate to fructose-6-phosphate.</text>
</comment>
<dbReference type="EC" id="5.3.1.9" evidence="8"/>
<dbReference type="PROSITE" id="PS00765">
    <property type="entry name" value="P_GLUCOSE_ISOMERASE_1"/>
    <property type="match status" value="1"/>
</dbReference>
<evidence type="ECO:0000256" key="4">
    <source>
        <dbReference type="ARBA" id="ARBA00022490"/>
    </source>
</evidence>
<dbReference type="Proteomes" id="UP000627205">
    <property type="component" value="Unassembled WGS sequence"/>
</dbReference>
<dbReference type="Pfam" id="PF00342">
    <property type="entry name" value="PGI"/>
    <property type="match status" value="1"/>
</dbReference>
<dbReference type="PRINTS" id="PR00662">
    <property type="entry name" value="G6PISOMERASE"/>
</dbReference>
<dbReference type="InterPro" id="IPR001672">
    <property type="entry name" value="G6P_Isomerase"/>
</dbReference>
<dbReference type="CDD" id="cd05016">
    <property type="entry name" value="SIS_PGI_2"/>
    <property type="match status" value="1"/>
</dbReference>
<dbReference type="HAMAP" id="MF_00473">
    <property type="entry name" value="G6P_isomerase"/>
    <property type="match status" value="1"/>
</dbReference>
<dbReference type="InterPro" id="IPR023096">
    <property type="entry name" value="G6P_Isomerase_C"/>
</dbReference>
<keyword evidence="4 8" id="KW-0963">Cytoplasm</keyword>
<name>A0A8J3B404_9BURK</name>
<dbReference type="GO" id="GO:0097367">
    <property type="term" value="F:carbohydrate derivative binding"/>
    <property type="evidence" value="ECO:0007669"/>
    <property type="project" value="InterPro"/>
</dbReference>
<feature type="active site" description="Proton donor" evidence="8">
    <location>
        <position position="353"/>
    </location>
</feature>
<evidence type="ECO:0000256" key="3">
    <source>
        <dbReference type="ARBA" id="ARBA00022432"/>
    </source>
</evidence>
<dbReference type="FunFam" id="3.40.50.10490:FF:000018">
    <property type="entry name" value="Glucose-6-phosphate isomerase"/>
    <property type="match status" value="1"/>
</dbReference>
<dbReference type="GO" id="GO:0006096">
    <property type="term" value="P:glycolytic process"/>
    <property type="evidence" value="ECO:0007669"/>
    <property type="project" value="UniProtKB-UniRule"/>
</dbReference>
<feature type="active site" evidence="8">
    <location>
        <position position="384"/>
    </location>
</feature>
<dbReference type="UniPathway" id="UPA00138"/>
<dbReference type="PROSITE" id="PS00174">
    <property type="entry name" value="P_GLUCOSE_ISOMERASE_2"/>
    <property type="match status" value="1"/>
</dbReference>
<protein>
    <recommendedName>
        <fullName evidence="8">Glucose-6-phosphate isomerase</fullName>
        <shortName evidence="8">GPI</shortName>
        <ecNumber evidence="8">5.3.1.9</ecNumber>
    </recommendedName>
    <alternativeName>
        <fullName evidence="8">Phosphoglucose isomerase</fullName>
        <shortName evidence="8">PGI</shortName>
    </alternativeName>
    <alternativeName>
        <fullName evidence="8">Phosphohexose isomerase</fullName>
        <shortName evidence="8">PHI</shortName>
    </alternativeName>
</protein>
<dbReference type="GO" id="GO:0048029">
    <property type="term" value="F:monosaccharide binding"/>
    <property type="evidence" value="ECO:0007669"/>
    <property type="project" value="TreeGrafter"/>
</dbReference>
<dbReference type="InterPro" id="IPR035482">
    <property type="entry name" value="SIS_PGI_2"/>
</dbReference>
<comment type="subcellular location">
    <subcellularLocation>
        <location evidence="8">Cytoplasm</location>
    </subcellularLocation>
</comment>
<dbReference type="GO" id="GO:0005829">
    <property type="term" value="C:cytosol"/>
    <property type="evidence" value="ECO:0007669"/>
    <property type="project" value="TreeGrafter"/>
</dbReference>
<dbReference type="PROSITE" id="PS51463">
    <property type="entry name" value="P_GLUCOSE_ISOMERASE_3"/>
    <property type="match status" value="1"/>
</dbReference>
<gene>
    <name evidence="8 10" type="primary">pgi</name>
    <name evidence="10" type="ORF">GCM10011430_15630</name>
</gene>
<comment type="catalytic activity">
    <reaction evidence="7 8 9">
        <text>alpha-D-glucose 6-phosphate = beta-D-fructose 6-phosphate</text>
        <dbReference type="Rhea" id="RHEA:11816"/>
        <dbReference type="ChEBI" id="CHEBI:57634"/>
        <dbReference type="ChEBI" id="CHEBI:58225"/>
        <dbReference type="EC" id="5.3.1.9"/>
    </reaction>
</comment>
<evidence type="ECO:0000256" key="9">
    <source>
        <dbReference type="RuleBase" id="RU000612"/>
    </source>
</evidence>
<keyword evidence="6 8" id="KW-0413">Isomerase</keyword>
<dbReference type="RefSeq" id="WP_188420447.1">
    <property type="nucleotide sequence ID" value="NZ_BMDP01000002.1"/>
</dbReference>
<comment type="pathway">
    <text evidence="8">Carbohydrate biosynthesis; gluconeogenesis.</text>
</comment>
<evidence type="ECO:0000256" key="6">
    <source>
        <dbReference type="ARBA" id="ARBA00023235"/>
    </source>
</evidence>
<reference evidence="10" key="1">
    <citation type="journal article" date="2014" name="Int. J. Syst. Evol. Microbiol.">
        <title>Complete genome sequence of Corynebacterium casei LMG S-19264T (=DSM 44701T), isolated from a smear-ripened cheese.</title>
        <authorList>
            <consortium name="US DOE Joint Genome Institute (JGI-PGF)"/>
            <person name="Walter F."/>
            <person name="Albersmeier A."/>
            <person name="Kalinowski J."/>
            <person name="Ruckert C."/>
        </authorList>
    </citation>
    <scope>NUCLEOTIDE SEQUENCE</scope>
    <source>
        <strain evidence="10">CCM 7664</strain>
    </source>
</reference>
<comment type="caution">
    <text evidence="10">The sequence shown here is derived from an EMBL/GenBank/DDBJ whole genome shotgun (WGS) entry which is preliminary data.</text>
</comment>
<evidence type="ECO:0000256" key="5">
    <source>
        <dbReference type="ARBA" id="ARBA00023152"/>
    </source>
</evidence>
<dbReference type="GO" id="GO:0051156">
    <property type="term" value="P:glucose 6-phosphate metabolic process"/>
    <property type="evidence" value="ECO:0007669"/>
    <property type="project" value="TreeGrafter"/>
</dbReference>
<evidence type="ECO:0000256" key="1">
    <source>
        <dbReference type="ARBA" id="ARBA00004926"/>
    </source>
</evidence>
<dbReference type="UniPathway" id="UPA00109">
    <property type="reaction ID" value="UER00181"/>
</dbReference>
<dbReference type="InterPro" id="IPR018189">
    <property type="entry name" value="Phosphoglucose_isomerase_CS"/>
</dbReference>
<comment type="similarity">
    <text evidence="2 8 9">Belongs to the GPI family.</text>
</comment>
<dbReference type="GO" id="GO:0004347">
    <property type="term" value="F:glucose-6-phosphate isomerase activity"/>
    <property type="evidence" value="ECO:0007669"/>
    <property type="project" value="UniProtKB-UniRule"/>
</dbReference>
<dbReference type="CDD" id="cd05015">
    <property type="entry name" value="SIS_PGI_1"/>
    <property type="match status" value="1"/>
</dbReference>
<sequence>MPTSLTDTSAYQALQQHLEDARHWQLRDLFARDARRFETFSAEGAGLFLDYSKNIVDEKTMTLLCALARNAQVEEKRDAMFAGEEINGTEHRAVLHTALRRPRSDKLQHDGRDVVADVHAVLDRIADFTERVRSGAWLGHDGRAITDIVNIGIGGSYLGPKMTCQALRPFCHPRLKMHFVSNVDGHDLDALLPQIDPSTTLFIISSKTFSTSETMTNAQSARAWFLQQAPESGLPQHFVAVSTHLELVTKFGIAPENMFPFWDWVGGRYSVWSAIGLSLALAIGIDGFRDFLAGAHAMDKHFRTAPLEKNLPAIMALTGIWNRNFLGSTSISIAPYHQDLSLFPGYLQQLEMESNGKRVQMDGAPVSVATCPVIWGDTGTNGQHAYFQMLHQGTDITPVDFIAALKPSHHLEHHQARLLANCFAQSEAFMRGKTADEVRADMSAQGLPDAEIARLIPHRTFPGNRPSNTILMDTLTPSTLGALIALYEHKVFVQGAIWGINSFDQWGVELGKVLAKNIEAELVGQPKPAQHDSSTNGLIARARKAMQ</sequence>
<evidence type="ECO:0000313" key="11">
    <source>
        <dbReference type="Proteomes" id="UP000627205"/>
    </source>
</evidence>
<keyword evidence="5 8" id="KW-0324">Glycolysis</keyword>
<evidence type="ECO:0000256" key="2">
    <source>
        <dbReference type="ARBA" id="ARBA00006604"/>
    </source>
</evidence>
<accession>A0A8J3B404</accession>
<keyword evidence="3 8" id="KW-0312">Gluconeogenesis</keyword>
<evidence type="ECO:0000256" key="8">
    <source>
        <dbReference type="HAMAP-Rule" id="MF_00473"/>
    </source>
</evidence>
<evidence type="ECO:0000256" key="7">
    <source>
        <dbReference type="ARBA" id="ARBA00029321"/>
    </source>
</evidence>
<dbReference type="AlphaFoldDB" id="A0A8J3B404"/>